<keyword evidence="6" id="KW-0675">Receptor</keyword>
<protein>
    <recommendedName>
        <fullName evidence="9">G-protein coupled receptors family 1 profile domain-containing protein</fullName>
    </recommendedName>
</protein>
<dbReference type="PANTHER" id="PTHR24241">
    <property type="entry name" value="NEUROPEPTIDE RECEPTOR-RELATED G-PROTEIN COUPLED RECEPTOR"/>
    <property type="match status" value="1"/>
</dbReference>
<dbReference type="GO" id="GO:0004930">
    <property type="term" value="F:G protein-coupled receptor activity"/>
    <property type="evidence" value="ECO:0007669"/>
    <property type="project" value="InterPro"/>
</dbReference>
<comment type="subcellular location">
    <subcellularLocation>
        <location evidence="1">Cell membrane</location>
        <topology evidence="1">Multi-pass membrane protein</topology>
    </subcellularLocation>
</comment>
<evidence type="ECO:0000256" key="6">
    <source>
        <dbReference type="ARBA" id="ARBA00023170"/>
    </source>
</evidence>
<dbReference type="InterPro" id="IPR017452">
    <property type="entry name" value="GPCR_Rhodpsn_7TM"/>
</dbReference>
<feature type="transmembrane region" description="Helical" evidence="8">
    <location>
        <begin position="326"/>
        <end position="345"/>
    </location>
</feature>
<dbReference type="GO" id="GO:0032870">
    <property type="term" value="P:cellular response to hormone stimulus"/>
    <property type="evidence" value="ECO:0007669"/>
    <property type="project" value="TreeGrafter"/>
</dbReference>
<dbReference type="Proteomes" id="UP001163046">
    <property type="component" value="Unassembled WGS sequence"/>
</dbReference>
<keyword evidence="4 8" id="KW-1133">Transmembrane helix</keyword>
<evidence type="ECO:0000256" key="5">
    <source>
        <dbReference type="ARBA" id="ARBA00023136"/>
    </source>
</evidence>
<feature type="transmembrane region" description="Helical" evidence="8">
    <location>
        <begin position="193"/>
        <end position="220"/>
    </location>
</feature>
<dbReference type="SUPFAM" id="SSF81321">
    <property type="entry name" value="Family A G protein-coupled receptor-like"/>
    <property type="match status" value="1"/>
</dbReference>
<keyword evidence="11" id="KW-1185">Reference proteome</keyword>
<evidence type="ECO:0000313" key="10">
    <source>
        <dbReference type="EMBL" id="KAJ7389669.1"/>
    </source>
</evidence>
<feature type="region of interest" description="Disordered" evidence="7">
    <location>
        <begin position="30"/>
        <end position="88"/>
    </location>
</feature>
<dbReference type="EMBL" id="MU825426">
    <property type="protein sequence ID" value="KAJ7389669.1"/>
    <property type="molecule type" value="Genomic_DNA"/>
</dbReference>
<dbReference type="GO" id="GO:0042277">
    <property type="term" value="F:peptide binding"/>
    <property type="evidence" value="ECO:0007669"/>
    <property type="project" value="TreeGrafter"/>
</dbReference>
<dbReference type="Pfam" id="PF00001">
    <property type="entry name" value="7tm_1"/>
    <property type="match status" value="1"/>
</dbReference>
<dbReference type="PANTHER" id="PTHR24241:SF76">
    <property type="entry name" value="NEUROPEPTIDE SIFAMIDE RECEPTOR"/>
    <property type="match status" value="1"/>
</dbReference>
<keyword evidence="3 8" id="KW-0812">Transmembrane</keyword>
<sequence length="393" mass="46130">MYISSAINPIIYYLRTNRLRSAFKQFLKDPFGSSDFKEKPNNSGNGEQRKVEDMLRKKRDERNDDEEQPEVHIDESQTRHKYSGQRRMRDPGIHESVETQNHNTSVYCNGKHKKRRCITHYKSFIQLGILTERVAMVTEYIITRCCNDCDKCQYHQNEFSHLRHFRLVEERFLKLQDIFQSLVRADKSLLRKVLLVIWIVAGVFGAAGFTIDFSIGQYAWKNSTMNTTIHAPVWLETLNAVYIFVLFTFGLVLPSAVMIFCYSRVIYHVWFNTEANRATNVALFKSRRKLTKLFIILTVTFIITWTPTFGRPIVTQFEKKENARQYQLFCMLLALIGSSANPVIYSFRCPKFRQEAVKLLTFRCCKRKRNRIVAANSYSMTEAGTRKYNTKDF</sequence>
<gene>
    <name evidence="10" type="ORF">OS493_029553</name>
</gene>
<dbReference type="OrthoDB" id="10037617at2759"/>
<feature type="domain" description="G-protein coupled receptors family 1 profile" evidence="9">
    <location>
        <begin position="170"/>
        <end position="345"/>
    </location>
</feature>
<evidence type="ECO:0000256" key="8">
    <source>
        <dbReference type="SAM" id="Phobius"/>
    </source>
</evidence>
<dbReference type="CDD" id="cd00637">
    <property type="entry name" value="7tm_classA_rhodopsin-like"/>
    <property type="match status" value="1"/>
</dbReference>
<dbReference type="PROSITE" id="PS50262">
    <property type="entry name" value="G_PROTEIN_RECEP_F1_2"/>
    <property type="match status" value="1"/>
</dbReference>
<keyword evidence="2" id="KW-1003">Cell membrane</keyword>
<evidence type="ECO:0000256" key="4">
    <source>
        <dbReference type="ARBA" id="ARBA00022989"/>
    </source>
</evidence>
<feature type="compositionally biased region" description="Basic and acidic residues" evidence="7">
    <location>
        <begin position="69"/>
        <end position="78"/>
    </location>
</feature>
<evidence type="ECO:0000256" key="7">
    <source>
        <dbReference type="SAM" id="MobiDB-lite"/>
    </source>
</evidence>
<name>A0A9X0D9B2_9CNID</name>
<dbReference type="PRINTS" id="PR00237">
    <property type="entry name" value="GPCRRHODOPSN"/>
</dbReference>
<accession>A0A9X0D9B2</accession>
<evidence type="ECO:0000313" key="11">
    <source>
        <dbReference type="Proteomes" id="UP001163046"/>
    </source>
</evidence>
<comment type="caution">
    <text evidence="10">The sequence shown here is derived from an EMBL/GenBank/DDBJ whole genome shotgun (WGS) entry which is preliminary data.</text>
</comment>
<dbReference type="Gene3D" id="1.10.1220.70">
    <property type="match status" value="1"/>
</dbReference>
<evidence type="ECO:0000256" key="2">
    <source>
        <dbReference type="ARBA" id="ARBA00022475"/>
    </source>
</evidence>
<evidence type="ECO:0000256" key="3">
    <source>
        <dbReference type="ARBA" id="ARBA00022692"/>
    </source>
</evidence>
<feature type="transmembrane region" description="Helical" evidence="8">
    <location>
        <begin position="293"/>
        <end position="314"/>
    </location>
</feature>
<evidence type="ECO:0000256" key="1">
    <source>
        <dbReference type="ARBA" id="ARBA00004651"/>
    </source>
</evidence>
<dbReference type="AlphaFoldDB" id="A0A9X0D9B2"/>
<feature type="transmembrane region" description="Helical" evidence="8">
    <location>
        <begin position="240"/>
        <end position="262"/>
    </location>
</feature>
<dbReference type="Gene3D" id="1.20.1070.10">
    <property type="entry name" value="Rhodopsin 7-helix transmembrane proteins"/>
    <property type="match status" value="1"/>
</dbReference>
<dbReference type="GO" id="GO:0005886">
    <property type="term" value="C:plasma membrane"/>
    <property type="evidence" value="ECO:0007669"/>
    <property type="project" value="UniProtKB-SubCell"/>
</dbReference>
<organism evidence="10 11">
    <name type="scientific">Desmophyllum pertusum</name>
    <dbReference type="NCBI Taxonomy" id="174260"/>
    <lineage>
        <taxon>Eukaryota</taxon>
        <taxon>Metazoa</taxon>
        <taxon>Cnidaria</taxon>
        <taxon>Anthozoa</taxon>
        <taxon>Hexacorallia</taxon>
        <taxon>Scleractinia</taxon>
        <taxon>Caryophylliina</taxon>
        <taxon>Caryophylliidae</taxon>
        <taxon>Desmophyllum</taxon>
    </lineage>
</organism>
<evidence type="ECO:0000259" key="9">
    <source>
        <dbReference type="PROSITE" id="PS50262"/>
    </source>
</evidence>
<feature type="compositionally biased region" description="Basic and acidic residues" evidence="7">
    <location>
        <begin position="47"/>
        <end position="62"/>
    </location>
</feature>
<keyword evidence="5 8" id="KW-0472">Membrane</keyword>
<proteinExistence type="predicted"/>
<dbReference type="InterPro" id="IPR000276">
    <property type="entry name" value="GPCR_Rhodpsn"/>
</dbReference>
<reference evidence="10" key="1">
    <citation type="submission" date="2023-01" db="EMBL/GenBank/DDBJ databases">
        <title>Genome assembly of the deep-sea coral Lophelia pertusa.</title>
        <authorList>
            <person name="Herrera S."/>
            <person name="Cordes E."/>
        </authorList>
    </citation>
    <scope>NUCLEOTIDE SEQUENCE</scope>
    <source>
        <strain evidence="10">USNM1676648</strain>
        <tissue evidence="10">Polyp</tissue>
    </source>
</reference>